<proteinExistence type="predicted"/>
<gene>
    <name evidence="1" type="primary">RTF1</name>
    <name evidence="1" type="ORF">EV182_003627</name>
</gene>
<evidence type="ECO:0000313" key="1">
    <source>
        <dbReference type="EMBL" id="KAJ1674269.1"/>
    </source>
</evidence>
<protein>
    <submittedName>
        <fullName evidence="1">RNA polymerase-associated protein rtf1</fullName>
    </submittedName>
</protein>
<evidence type="ECO:0000313" key="2">
    <source>
        <dbReference type="Proteomes" id="UP001145114"/>
    </source>
</evidence>
<comment type="caution">
    <text evidence="1">The sequence shown here is derived from an EMBL/GenBank/DDBJ whole genome shotgun (WGS) entry which is preliminary data.</text>
</comment>
<feature type="non-terminal residue" evidence="1">
    <location>
        <position position="388"/>
    </location>
</feature>
<keyword evidence="2" id="KW-1185">Reference proteome</keyword>
<name>A0ACC1HIZ3_9FUNG</name>
<accession>A0ACC1HIZ3</accession>
<organism evidence="1 2">
    <name type="scientific">Spiromyces aspiralis</name>
    <dbReference type="NCBI Taxonomy" id="68401"/>
    <lineage>
        <taxon>Eukaryota</taxon>
        <taxon>Fungi</taxon>
        <taxon>Fungi incertae sedis</taxon>
        <taxon>Zoopagomycota</taxon>
        <taxon>Kickxellomycotina</taxon>
        <taxon>Kickxellomycetes</taxon>
        <taxon>Kickxellales</taxon>
        <taxon>Kickxellaceae</taxon>
        <taxon>Spiromyces</taxon>
    </lineage>
</organism>
<dbReference type="Proteomes" id="UP001145114">
    <property type="component" value="Unassembled WGS sequence"/>
</dbReference>
<reference evidence="1" key="1">
    <citation type="submission" date="2022-06" db="EMBL/GenBank/DDBJ databases">
        <title>Phylogenomic reconstructions and comparative analyses of Kickxellomycotina fungi.</title>
        <authorList>
            <person name="Reynolds N.K."/>
            <person name="Stajich J.E."/>
            <person name="Barry K."/>
            <person name="Grigoriev I.V."/>
            <person name="Crous P."/>
            <person name="Smith M.E."/>
        </authorList>
    </citation>
    <scope>NUCLEOTIDE SEQUENCE</scope>
    <source>
        <strain evidence="1">RSA 2271</strain>
    </source>
</reference>
<dbReference type="EMBL" id="JAMZIH010006111">
    <property type="protein sequence ID" value="KAJ1674269.1"/>
    <property type="molecule type" value="Genomic_DNA"/>
</dbReference>
<sequence length="388" mass="44827">MQEDDLEGAILALFDGEDEGGSDVDIDGSPHEGGGSRSRPARDERRKRTKSTSGNASAKKRRRTRTYEEEEDDGDDDNDNNDSDFGGRGVGGNENEDYESDGPVDEWDSDLMGDDEDRERLMAMPEFEREKILAERQEQRDTLLEQRELKRRLRRDSQLAKPHSMQEYRSLSSRQKSGKSKLSELRRRRENRENRWSRSGRGDYEHDYGDEGEYLSEDMGEYSEEKPEELATQQDLMSICLTRDQLVNWIYSPFFKSTVVGCFVRVNMGNRSPTAYQIAEIKAVVENTEPYCVNGVMTDKRLSLKHGKQTNDLVITIISNSPFTESEFEEFERTLKSERVKRPTLEHVQAKRKDLRTAATYVLTDAEITQMVQERKKFKQVPENLAMK</sequence>